<evidence type="ECO:0000313" key="1">
    <source>
        <dbReference type="EMBL" id="CAD8125954.1"/>
    </source>
</evidence>
<evidence type="ECO:0000313" key="2">
    <source>
        <dbReference type="Proteomes" id="UP000692954"/>
    </source>
</evidence>
<protein>
    <submittedName>
        <fullName evidence="1">Uncharacterized protein</fullName>
    </submittedName>
</protein>
<sequence length="196" mass="22655">MRQSNNEKSLSTQENTFDKQFYYNLIAIEKTIIKEPQLDTVQQALAMYRKCVEYFDNIQDPIKYYFLDKIQNALSETKTLMLIMNSKSEVESSKTISPIKRSSISDLPPPLLSDQQIVDKKLRSKQVTLQIKLHEAADQHSQILNTMVTDFTTNTKSTDQKVRQDLNQQADIIQARILKRQQSTKMKGCSSMQTLL</sequence>
<proteinExistence type="predicted"/>
<comment type="caution">
    <text evidence="1">The sequence shown here is derived from an EMBL/GenBank/DDBJ whole genome shotgun (WGS) entry which is preliminary data.</text>
</comment>
<keyword evidence="2" id="KW-1185">Reference proteome</keyword>
<dbReference type="EMBL" id="CAJJDN010000163">
    <property type="protein sequence ID" value="CAD8125954.1"/>
    <property type="molecule type" value="Genomic_DNA"/>
</dbReference>
<name>A0A8S1RFC6_9CILI</name>
<dbReference type="Proteomes" id="UP000692954">
    <property type="component" value="Unassembled WGS sequence"/>
</dbReference>
<accession>A0A8S1RFC6</accession>
<reference evidence="1" key="1">
    <citation type="submission" date="2021-01" db="EMBL/GenBank/DDBJ databases">
        <authorList>
            <consortium name="Genoscope - CEA"/>
            <person name="William W."/>
        </authorList>
    </citation>
    <scope>NUCLEOTIDE SEQUENCE</scope>
</reference>
<gene>
    <name evidence="1" type="ORF">PSON_ATCC_30995.1.T1630091</name>
</gene>
<dbReference type="OrthoDB" id="305614at2759"/>
<organism evidence="1 2">
    <name type="scientific">Paramecium sonneborni</name>
    <dbReference type="NCBI Taxonomy" id="65129"/>
    <lineage>
        <taxon>Eukaryota</taxon>
        <taxon>Sar</taxon>
        <taxon>Alveolata</taxon>
        <taxon>Ciliophora</taxon>
        <taxon>Intramacronucleata</taxon>
        <taxon>Oligohymenophorea</taxon>
        <taxon>Peniculida</taxon>
        <taxon>Parameciidae</taxon>
        <taxon>Paramecium</taxon>
    </lineage>
</organism>
<dbReference type="AlphaFoldDB" id="A0A8S1RFC6"/>